<gene>
    <name evidence="1" type="ORF">ROHU_010392</name>
</gene>
<reference evidence="1 2" key="1">
    <citation type="submission" date="2018-03" db="EMBL/GenBank/DDBJ databases">
        <title>Draft genome sequence of Rohu Carp (Labeo rohita).</title>
        <authorList>
            <person name="Das P."/>
            <person name="Kushwaha B."/>
            <person name="Joshi C.G."/>
            <person name="Kumar D."/>
            <person name="Nagpure N.S."/>
            <person name="Sahoo L."/>
            <person name="Das S.P."/>
            <person name="Bit A."/>
            <person name="Patnaik S."/>
            <person name="Meher P.K."/>
            <person name="Jayasankar P."/>
            <person name="Koringa P.G."/>
            <person name="Patel N.V."/>
            <person name="Hinsu A.T."/>
            <person name="Kumar R."/>
            <person name="Pandey M."/>
            <person name="Agarwal S."/>
            <person name="Srivastava S."/>
            <person name="Singh M."/>
            <person name="Iquebal M.A."/>
            <person name="Jaiswal S."/>
            <person name="Angadi U.B."/>
            <person name="Kumar N."/>
            <person name="Raza M."/>
            <person name="Shah T.M."/>
            <person name="Rai A."/>
            <person name="Jena J.K."/>
        </authorList>
    </citation>
    <scope>NUCLEOTIDE SEQUENCE [LARGE SCALE GENOMIC DNA]</scope>
    <source>
        <strain evidence="1">DASCIFA01</strain>
        <tissue evidence="1">Testis</tissue>
    </source>
</reference>
<evidence type="ECO:0000313" key="1">
    <source>
        <dbReference type="EMBL" id="RXN11786.1"/>
    </source>
</evidence>
<name>A0A498LX73_LABRO</name>
<protein>
    <submittedName>
        <fullName evidence="1">Uncharacterized protein</fullName>
    </submittedName>
</protein>
<dbReference type="EMBL" id="QBIY01013105">
    <property type="protein sequence ID" value="RXN11786.1"/>
    <property type="molecule type" value="Genomic_DNA"/>
</dbReference>
<evidence type="ECO:0000313" key="2">
    <source>
        <dbReference type="Proteomes" id="UP000290572"/>
    </source>
</evidence>
<organism evidence="1 2">
    <name type="scientific">Labeo rohita</name>
    <name type="common">Indian major carp</name>
    <name type="synonym">Cyprinus rohita</name>
    <dbReference type="NCBI Taxonomy" id="84645"/>
    <lineage>
        <taxon>Eukaryota</taxon>
        <taxon>Metazoa</taxon>
        <taxon>Chordata</taxon>
        <taxon>Craniata</taxon>
        <taxon>Vertebrata</taxon>
        <taxon>Euteleostomi</taxon>
        <taxon>Actinopterygii</taxon>
        <taxon>Neopterygii</taxon>
        <taxon>Teleostei</taxon>
        <taxon>Ostariophysi</taxon>
        <taxon>Cypriniformes</taxon>
        <taxon>Cyprinidae</taxon>
        <taxon>Labeoninae</taxon>
        <taxon>Labeonini</taxon>
        <taxon>Labeo</taxon>
    </lineage>
</organism>
<sequence length="225" mass="23754">MAPVLQGARLTLAFQGARVALAFQGARVVRCFQGARPAIAIPFNPTKITHSGSSPLQPSWQHPVPAGAFSPFPTAAAAASFSFQMPQAVPAPARPFLLYFPPTAAAMPAPAGATFSYRCHSSARSHWSLINFSPRPQQKPFPHCRTPLPQVPYQYLPAAAAAPAPAGALFSVFSPLPCQCLLQQAPVSLLPTAAPVRTSTEASFSFRCHSGTDTTMPVQHPSALS</sequence>
<proteinExistence type="predicted"/>
<dbReference type="AlphaFoldDB" id="A0A498LX73"/>
<comment type="caution">
    <text evidence="1">The sequence shown here is derived from an EMBL/GenBank/DDBJ whole genome shotgun (WGS) entry which is preliminary data.</text>
</comment>
<dbReference type="Proteomes" id="UP000290572">
    <property type="component" value="Unassembled WGS sequence"/>
</dbReference>
<keyword evidence="2" id="KW-1185">Reference proteome</keyword>
<accession>A0A498LX73</accession>